<reference evidence="1" key="1">
    <citation type="submission" date="2018-02" db="EMBL/GenBank/DDBJ databases">
        <title>Rhizophora mucronata_Transcriptome.</title>
        <authorList>
            <person name="Meera S.P."/>
            <person name="Sreeshan A."/>
            <person name="Augustine A."/>
        </authorList>
    </citation>
    <scope>NUCLEOTIDE SEQUENCE</scope>
    <source>
        <tissue evidence="1">Leaf</tissue>
    </source>
</reference>
<sequence>MIRSRLLKFQQISATGIDQIPVQITISGCCKNHKFCFSTEFTIKHKKRLQIVIFTAAAMMWEYERIQYRRSHCVKSKNI</sequence>
<dbReference type="AlphaFoldDB" id="A0A2P2N3J4"/>
<name>A0A2P2N3J4_RHIMU</name>
<accession>A0A2P2N3J4</accession>
<dbReference type="EMBL" id="GGEC01056567">
    <property type="protein sequence ID" value="MBX37051.1"/>
    <property type="molecule type" value="Transcribed_RNA"/>
</dbReference>
<evidence type="ECO:0000313" key="1">
    <source>
        <dbReference type="EMBL" id="MBX37051.1"/>
    </source>
</evidence>
<protein>
    <submittedName>
        <fullName evidence="1">Uncharacterized protein</fullName>
    </submittedName>
</protein>
<organism evidence="1">
    <name type="scientific">Rhizophora mucronata</name>
    <name type="common">Asiatic mangrove</name>
    <dbReference type="NCBI Taxonomy" id="61149"/>
    <lineage>
        <taxon>Eukaryota</taxon>
        <taxon>Viridiplantae</taxon>
        <taxon>Streptophyta</taxon>
        <taxon>Embryophyta</taxon>
        <taxon>Tracheophyta</taxon>
        <taxon>Spermatophyta</taxon>
        <taxon>Magnoliopsida</taxon>
        <taxon>eudicotyledons</taxon>
        <taxon>Gunneridae</taxon>
        <taxon>Pentapetalae</taxon>
        <taxon>rosids</taxon>
        <taxon>fabids</taxon>
        <taxon>Malpighiales</taxon>
        <taxon>Rhizophoraceae</taxon>
        <taxon>Rhizophora</taxon>
    </lineage>
</organism>
<dbReference type="PROSITE" id="PS51257">
    <property type="entry name" value="PROKAR_LIPOPROTEIN"/>
    <property type="match status" value="1"/>
</dbReference>
<proteinExistence type="predicted"/>